<dbReference type="GeneID" id="45570325"/>
<reference evidence="1 4" key="1">
    <citation type="submission" date="2015-03" db="EMBL/GenBank/DDBJ databases">
        <authorList>
            <person name="Murphy D."/>
        </authorList>
    </citation>
    <scope>NUCLEOTIDE SEQUENCE [LARGE SCALE GENOMIC DNA]</scope>
    <source>
        <strain evidence="1 4">IP06005</strain>
    </source>
</reference>
<evidence type="ECO:0000313" key="2">
    <source>
        <dbReference type="EMBL" id="CNL66119.1"/>
    </source>
</evidence>
<accession>A0A0T9U604</accession>
<evidence type="ECO:0000313" key="1">
    <source>
        <dbReference type="EMBL" id="CNL19769.1"/>
    </source>
</evidence>
<keyword evidence="3" id="KW-1185">Reference proteome</keyword>
<organism evidence="1 4">
    <name type="scientific">Yersinia aldovae</name>
    <dbReference type="NCBI Taxonomy" id="29483"/>
    <lineage>
        <taxon>Bacteria</taxon>
        <taxon>Pseudomonadati</taxon>
        <taxon>Pseudomonadota</taxon>
        <taxon>Gammaproteobacteria</taxon>
        <taxon>Enterobacterales</taxon>
        <taxon>Yersiniaceae</taxon>
        <taxon>Yersinia</taxon>
    </lineage>
</organism>
<dbReference type="AlphaFoldDB" id="A0A0T9U604"/>
<dbReference type="STRING" id="1453495.AT01_1109"/>
<reference evidence="2 3" key="2">
    <citation type="submission" date="2015-03" db="EMBL/GenBank/DDBJ databases">
        <authorList>
            <consortium name="Pathogen Informatics"/>
            <person name="Murphy D."/>
        </authorList>
    </citation>
    <scope>NUCLEOTIDE SEQUENCE [LARGE SCALE GENOMIC DNA]</scope>
    <source>
        <strain evidence="2 3">IP08791</strain>
    </source>
</reference>
<dbReference type="Proteomes" id="UP000038647">
    <property type="component" value="Unassembled WGS sequence"/>
</dbReference>
<proteinExistence type="predicted"/>
<dbReference type="RefSeq" id="WP_042546391.1">
    <property type="nucleotide sequence ID" value="NZ_CABHPY010000098.1"/>
</dbReference>
<dbReference type="eggNOG" id="ENOG502ZWC0">
    <property type="taxonomic scope" value="Bacteria"/>
</dbReference>
<evidence type="ECO:0000313" key="3">
    <source>
        <dbReference type="Proteomes" id="UP000038647"/>
    </source>
</evidence>
<protein>
    <submittedName>
        <fullName evidence="1">Type III secretion system protein SsaP</fullName>
    </submittedName>
</protein>
<gene>
    <name evidence="1" type="ORF">ERS137965_02336</name>
    <name evidence="2" type="ORF">ERS137966_03831</name>
</gene>
<evidence type="ECO:0000313" key="4">
    <source>
        <dbReference type="Proteomes" id="UP000041595"/>
    </source>
</evidence>
<dbReference type="OrthoDB" id="6637013at2"/>
<sequence length="125" mass="13794">MNIIRIEGCLWHTQPDNSDEEVQRQPGKTRFTQLMGQITAAPGHSGNKSALLRRQTSRYQVLGGPAAGLVCEIEVLEGKTYLNVLVPQYASCNTLKHFSAWLNAGLLAAGHQVTLEIKYVNDDTE</sequence>
<dbReference type="EMBL" id="CQEJ01000012">
    <property type="protein sequence ID" value="CNL19769.1"/>
    <property type="molecule type" value="Genomic_DNA"/>
</dbReference>
<dbReference type="Proteomes" id="UP000041595">
    <property type="component" value="Unassembled WGS sequence"/>
</dbReference>
<name>A0A0T9U604_YERAL</name>
<dbReference type="EMBL" id="CQEH01000025">
    <property type="protein sequence ID" value="CNL66119.1"/>
    <property type="molecule type" value="Genomic_DNA"/>
</dbReference>